<comment type="caution">
    <text evidence="1">The sequence shown here is derived from an EMBL/GenBank/DDBJ whole genome shotgun (WGS) entry which is preliminary data.</text>
</comment>
<gene>
    <name evidence="1" type="ORF">Pint_08719</name>
</gene>
<sequence>MSTTRESEEIETTVETTDYRSPAGKDRELTKEKVGVVHLTRKRGNSGTCGGAIAGAVDSISKTIQSAKNAVWGGKK</sequence>
<reference evidence="2" key="1">
    <citation type="journal article" date="2023" name="G3 (Bethesda)">
        <title>Genome assembly and association tests identify interacting loci associated with vigor, precocity, and sex in interspecific pistachio rootstocks.</title>
        <authorList>
            <person name="Palmer W."/>
            <person name="Jacygrad E."/>
            <person name="Sagayaradj S."/>
            <person name="Cavanaugh K."/>
            <person name="Han R."/>
            <person name="Bertier L."/>
            <person name="Beede B."/>
            <person name="Kafkas S."/>
            <person name="Golino D."/>
            <person name="Preece J."/>
            <person name="Michelmore R."/>
        </authorList>
    </citation>
    <scope>NUCLEOTIDE SEQUENCE [LARGE SCALE GENOMIC DNA]</scope>
</reference>
<dbReference type="EMBL" id="CM047745">
    <property type="protein sequence ID" value="KAJ0024601.1"/>
    <property type="molecule type" value="Genomic_DNA"/>
</dbReference>
<name>A0ACC0XV75_9ROSI</name>
<protein>
    <submittedName>
        <fullName evidence="1">Uncharacterized protein</fullName>
    </submittedName>
</protein>
<evidence type="ECO:0000313" key="2">
    <source>
        <dbReference type="Proteomes" id="UP001163603"/>
    </source>
</evidence>
<proteinExistence type="predicted"/>
<keyword evidence="2" id="KW-1185">Reference proteome</keyword>
<dbReference type="Proteomes" id="UP001163603">
    <property type="component" value="Chromosome 10"/>
</dbReference>
<accession>A0ACC0XV75</accession>
<evidence type="ECO:0000313" key="1">
    <source>
        <dbReference type="EMBL" id="KAJ0024601.1"/>
    </source>
</evidence>
<organism evidence="1 2">
    <name type="scientific">Pistacia integerrima</name>
    <dbReference type="NCBI Taxonomy" id="434235"/>
    <lineage>
        <taxon>Eukaryota</taxon>
        <taxon>Viridiplantae</taxon>
        <taxon>Streptophyta</taxon>
        <taxon>Embryophyta</taxon>
        <taxon>Tracheophyta</taxon>
        <taxon>Spermatophyta</taxon>
        <taxon>Magnoliopsida</taxon>
        <taxon>eudicotyledons</taxon>
        <taxon>Gunneridae</taxon>
        <taxon>Pentapetalae</taxon>
        <taxon>rosids</taxon>
        <taxon>malvids</taxon>
        <taxon>Sapindales</taxon>
        <taxon>Anacardiaceae</taxon>
        <taxon>Pistacia</taxon>
    </lineage>
</organism>